<comment type="caution">
    <text evidence="2">The sequence shown here is derived from an EMBL/GenBank/DDBJ whole genome shotgun (WGS) entry which is preliminary data.</text>
</comment>
<reference evidence="2 3" key="1">
    <citation type="submission" date="2023-05" db="EMBL/GenBank/DDBJ databases">
        <title>Gordonibacter KGMB12511T sp. nov., isolated from faeces of healthy Korean.</title>
        <authorList>
            <person name="Kim H.S."/>
            <person name="Kim J.-S."/>
            <person name="Suh M.K."/>
            <person name="Eom M.K."/>
            <person name="Do H.E."/>
            <person name="Lee J.-S."/>
        </authorList>
    </citation>
    <scope>NUCLEOTIDE SEQUENCE [LARGE SCALE GENOMIC DNA]</scope>
    <source>
        <strain evidence="2 3">KGMB12511</strain>
    </source>
</reference>
<feature type="transmembrane region" description="Helical" evidence="1">
    <location>
        <begin position="134"/>
        <end position="158"/>
    </location>
</feature>
<feature type="transmembrane region" description="Helical" evidence="1">
    <location>
        <begin position="24"/>
        <end position="42"/>
    </location>
</feature>
<name>A0ABT7DRP4_9ACTN</name>
<proteinExistence type="predicted"/>
<evidence type="ECO:0000313" key="2">
    <source>
        <dbReference type="EMBL" id="MDJ1651258.1"/>
    </source>
</evidence>
<organism evidence="2 3">
    <name type="scientific">Gordonibacter faecis</name>
    <dbReference type="NCBI Taxonomy" id="3047475"/>
    <lineage>
        <taxon>Bacteria</taxon>
        <taxon>Bacillati</taxon>
        <taxon>Actinomycetota</taxon>
        <taxon>Coriobacteriia</taxon>
        <taxon>Eggerthellales</taxon>
        <taxon>Eggerthellaceae</taxon>
        <taxon>Gordonibacter</taxon>
    </lineage>
</organism>
<accession>A0ABT7DRP4</accession>
<keyword evidence="1" id="KW-1133">Transmembrane helix</keyword>
<protein>
    <submittedName>
        <fullName evidence="2">ABC transporter permease</fullName>
    </submittedName>
</protein>
<evidence type="ECO:0000256" key="1">
    <source>
        <dbReference type="SAM" id="Phobius"/>
    </source>
</evidence>
<gene>
    <name evidence="2" type="ORF">QNJ86_10640</name>
</gene>
<keyword evidence="1" id="KW-0472">Membrane</keyword>
<sequence>MEAALRKTQTLLTKDLMDLVKNPTVLICCLMPVGFTLFYQFTIGKNGDGSPESAAFITAFLLSIALCTTAGMVSMTAAATALAEEKEKHTLRTLMLANVGAGQIVASRAVVALAAVAIIDTVCFFVVGASREMLLPYLVIGVVGAVPIVLVSLLMGLAARDQMTASLYATPVFILAIAPMVGNMSEEAAEVIRFFPTGGMDALLKLLLDERLFTTDALMPAAITLAWIAVAAGAFALLYRRLVRDN</sequence>
<evidence type="ECO:0000313" key="3">
    <source>
        <dbReference type="Proteomes" id="UP001232750"/>
    </source>
</evidence>
<feature type="transmembrane region" description="Helical" evidence="1">
    <location>
        <begin position="165"/>
        <end position="182"/>
    </location>
</feature>
<feature type="transmembrane region" description="Helical" evidence="1">
    <location>
        <begin position="104"/>
        <end position="128"/>
    </location>
</feature>
<dbReference type="Proteomes" id="UP001232750">
    <property type="component" value="Unassembled WGS sequence"/>
</dbReference>
<feature type="transmembrane region" description="Helical" evidence="1">
    <location>
        <begin position="217"/>
        <end position="239"/>
    </location>
</feature>
<keyword evidence="1" id="KW-0812">Transmembrane</keyword>
<dbReference type="EMBL" id="JASJEU010000021">
    <property type="protein sequence ID" value="MDJ1651258.1"/>
    <property type="molecule type" value="Genomic_DNA"/>
</dbReference>
<feature type="transmembrane region" description="Helical" evidence="1">
    <location>
        <begin position="54"/>
        <end position="83"/>
    </location>
</feature>
<keyword evidence="3" id="KW-1185">Reference proteome</keyword>
<dbReference type="RefSeq" id="WP_283832605.1">
    <property type="nucleotide sequence ID" value="NZ_JASJEU010000021.1"/>
</dbReference>